<dbReference type="Pfam" id="PF00196">
    <property type="entry name" value="GerE"/>
    <property type="match status" value="1"/>
</dbReference>
<dbReference type="AlphaFoldDB" id="A0A9W6B7Y2"/>
<dbReference type="CDD" id="cd00130">
    <property type="entry name" value="PAS"/>
    <property type="match status" value="1"/>
</dbReference>
<dbReference type="PRINTS" id="PR00038">
    <property type="entry name" value="HTHLUXR"/>
</dbReference>
<dbReference type="InterPro" id="IPR036388">
    <property type="entry name" value="WH-like_DNA-bd_sf"/>
</dbReference>
<dbReference type="InterPro" id="IPR035965">
    <property type="entry name" value="PAS-like_dom_sf"/>
</dbReference>
<dbReference type="EMBL" id="BRVP01000012">
    <property type="protein sequence ID" value="GLB52934.1"/>
    <property type="molecule type" value="Genomic_DNA"/>
</dbReference>
<dbReference type="GO" id="GO:0006355">
    <property type="term" value="P:regulation of DNA-templated transcription"/>
    <property type="evidence" value="ECO:0007669"/>
    <property type="project" value="InterPro"/>
</dbReference>
<dbReference type="SMART" id="SM00421">
    <property type="entry name" value="HTH_LUXR"/>
    <property type="match status" value="1"/>
</dbReference>
<evidence type="ECO:0000256" key="1">
    <source>
        <dbReference type="ARBA" id="ARBA00023015"/>
    </source>
</evidence>
<keyword evidence="6" id="KW-1185">Reference proteome</keyword>
<evidence type="ECO:0000259" key="4">
    <source>
        <dbReference type="PROSITE" id="PS50043"/>
    </source>
</evidence>
<evidence type="ECO:0000256" key="2">
    <source>
        <dbReference type="ARBA" id="ARBA00023125"/>
    </source>
</evidence>
<dbReference type="InterPro" id="IPR013655">
    <property type="entry name" value="PAS_fold_3"/>
</dbReference>
<organism evidence="5 6">
    <name type="scientific">Neptunitalea chrysea</name>
    <dbReference type="NCBI Taxonomy" id="1647581"/>
    <lineage>
        <taxon>Bacteria</taxon>
        <taxon>Pseudomonadati</taxon>
        <taxon>Bacteroidota</taxon>
        <taxon>Flavobacteriia</taxon>
        <taxon>Flavobacteriales</taxon>
        <taxon>Flavobacteriaceae</taxon>
        <taxon>Neptunitalea</taxon>
    </lineage>
</organism>
<dbReference type="PANTHER" id="PTHR44688:SF16">
    <property type="entry name" value="DNA-BINDING TRANSCRIPTIONAL ACTIVATOR DEVR_DOSR"/>
    <property type="match status" value="1"/>
</dbReference>
<dbReference type="GO" id="GO:0003677">
    <property type="term" value="F:DNA binding"/>
    <property type="evidence" value="ECO:0007669"/>
    <property type="project" value="UniProtKB-KW"/>
</dbReference>
<dbReference type="InterPro" id="IPR016032">
    <property type="entry name" value="Sig_transdc_resp-reg_C-effctor"/>
</dbReference>
<name>A0A9W6B7Y2_9FLAO</name>
<reference evidence="5" key="1">
    <citation type="submission" date="2022-07" db="EMBL/GenBank/DDBJ databases">
        <title>Taxonomy of Novel Oxalotrophic and Methylotrophic Bacteria.</title>
        <authorList>
            <person name="Sahin N."/>
            <person name="Tani A."/>
        </authorList>
    </citation>
    <scope>NUCLEOTIDE SEQUENCE</scope>
    <source>
        <strain evidence="5">AM327</strain>
    </source>
</reference>
<dbReference type="PROSITE" id="PS50043">
    <property type="entry name" value="HTH_LUXR_2"/>
    <property type="match status" value="1"/>
</dbReference>
<dbReference type="Proteomes" id="UP001143545">
    <property type="component" value="Unassembled WGS sequence"/>
</dbReference>
<dbReference type="RefSeq" id="WP_281754520.1">
    <property type="nucleotide sequence ID" value="NZ_BRVP01000012.1"/>
</dbReference>
<accession>A0A9W6B7Y2</accession>
<keyword evidence="2" id="KW-0238">DNA-binding</keyword>
<dbReference type="InterPro" id="IPR000014">
    <property type="entry name" value="PAS"/>
</dbReference>
<keyword evidence="1" id="KW-0805">Transcription regulation</keyword>
<protein>
    <recommendedName>
        <fullName evidence="4">HTH luxR-type domain-containing protein</fullName>
    </recommendedName>
</protein>
<evidence type="ECO:0000313" key="6">
    <source>
        <dbReference type="Proteomes" id="UP001143545"/>
    </source>
</evidence>
<dbReference type="Pfam" id="PF08447">
    <property type="entry name" value="PAS_3"/>
    <property type="match status" value="1"/>
</dbReference>
<feature type="domain" description="HTH luxR-type" evidence="4">
    <location>
        <begin position="192"/>
        <end position="257"/>
    </location>
</feature>
<dbReference type="SUPFAM" id="SSF46894">
    <property type="entry name" value="C-terminal effector domain of the bipartite response regulators"/>
    <property type="match status" value="1"/>
</dbReference>
<evidence type="ECO:0000256" key="3">
    <source>
        <dbReference type="ARBA" id="ARBA00023163"/>
    </source>
</evidence>
<dbReference type="SUPFAM" id="SSF55785">
    <property type="entry name" value="PYP-like sensor domain (PAS domain)"/>
    <property type="match status" value="1"/>
</dbReference>
<dbReference type="Gene3D" id="3.30.450.20">
    <property type="entry name" value="PAS domain"/>
    <property type="match status" value="1"/>
</dbReference>
<sequence>MNTEDRSEAFKKIFIDYEVETNEVVKETIQRMKQIDKIIPPIETFFASVNILEYKFEYLSKNIEHNLGYTVSEMHENGGVLYLLSKIHPNDAPLLLKAIDELMKYITTKIPADKRDKISCSYNYRIKKKDGTYINILEHISPEYFNKDKIPLFVTSFYTVNGSKNEYPIVAIIKILNEKNGYETLYYKNYSTNSIVSKLTNREIDIVRLLTLSKTSKEIGDILFISSHTVDKHRRNILKKMNFKSTGEIVQYYKDNFIS</sequence>
<dbReference type="Gene3D" id="1.10.10.10">
    <property type="entry name" value="Winged helix-like DNA-binding domain superfamily/Winged helix DNA-binding domain"/>
    <property type="match status" value="1"/>
</dbReference>
<dbReference type="CDD" id="cd06170">
    <property type="entry name" value="LuxR_C_like"/>
    <property type="match status" value="1"/>
</dbReference>
<comment type="caution">
    <text evidence="5">The sequence shown here is derived from an EMBL/GenBank/DDBJ whole genome shotgun (WGS) entry which is preliminary data.</text>
</comment>
<proteinExistence type="predicted"/>
<evidence type="ECO:0000313" key="5">
    <source>
        <dbReference type="EMBL" id="GLB52934.1"/>
    </source>
</evidence>
<gene>
    <name evidence="5" type="ORF">NBRC110019_19740</name>
</gene>
<dbReference type="PANTHER" id="PTHR44688">
    <property type="entry name" value="DNA-BINDING TRANSCRIPTIONAL ACTIVATOR DEVR_DOSR"/>
    <property type="match status" value="1"/>
</dbReference>
<keyword evidence="3" id="KW-0804">Transcription</keyword>
<dbReference type="InterPro" id="IPR000792">
    <property type="entry name" value="Tscrpt_reg_LuxR_C"/>
</dbReference>